<dbReference type="Proteomes" id="UP000070572">
    <property type="component" value="Unassembled WGS sequence"/>
</dbReference>
<sequence>MGIVEVDARGVDFSALDTPTGCWRGKIELADKETDHGEIPSGAWVVDGVWDTKKVSEDTGKEYFLTRTITYKTRTGWVDEKYHLGKTLVRQQFCREDGSTKKRLVWTEYGTLLLEEDRSTPDELAQAVKRDGQVVVKRKYYGSGRVQSELVAVEMDYYNEGNPQLYFVSVVYDQDGRVMARSHAKTS</sequence>
<evidence type="ECO:0000313" key="2">
    <source>
        <dbReference type="Proteomes" id="UP000070572"/>
    </source>
</evidence>
<gene>
    <name evidence="1" type="ORF">HMPREF1862_00593</name>
</gene>
<comment type="caution">
    <text evidence="1">The sequence shown here is derived from an EMBL/GenBank/DDBJ whole genome shotgun (WGS) entry which is preliminary data.</text>
</comment>
<proteinExistence type="predicted"/>
<reference evidence="1 2" key="1">
    <citation type="submission" date="2016-01" db="EMBL/GenBank/DDBJ databases">
        <authorList>
            <person name="Mitreva M."/>
            <person name="Pepin K.H."/>
            <person name="Mihindukulasuriya K.A."/>
            <person name="Fulton R."/>
            <person name="Fronick C."/>
            <person name="O'Laughlin M."/>
            <person name="Miner T."/>
            <person name="Herter B."/>
            <person name="Rosa B.A."/>
            <person name="Cordes M."/>
            <person name="Tomlinson C."/>
            <person name="Wollam A."/>
            <person name="Palsikar V.B."/>
            <person name="Mardis E.R."/>
            <person name="Wilson R.K."/>
        </authorList>
    </citation>
    <scope>NUCLEOTIDE SEQUENCE [LARGE SCALE GENOMIC DNA]</scope>
    <source>
        <strain evidence="1 2">DNF00696</strain>
    </source>
</reference>
<evidence type="ECO:0000313" key="1">
    <source>
        <dbReference type="EMBL" id="KXB81232.1"/>
    </source>
</evidence>
<name>A0AB34X0H3_9ACTO</name>
<dbReference type="AlphaFoldDB" id="A0AB34X0H3"/>
<protein>
    <submittedName>
        <fullName evidence="1">Uncharacterized protein</fullName>
    </submittedName>
</protein>
<dbReference type="RefSeq" id="WP_060920231.1">
    <property type="nucleotide sequence ID" value="NZ_KQ960682.1"/>
</dbReference>
<accession>A0AB34X0H3</accession>
<organism evidence="1 2">
    <name type="scientific">Varibaculum cambriense</name>
    <dbReference type="NCBI Taxonomy" id="184870"/>
    <lineage>
        <taxon>Bacteria</taxon>
        <taxon>Bacillati</taxon>
        <taxon>Actinomycetota</taxon>
        <taxon>Actinomycetes</taxon>
        <taxon>Actinomycetales</taxon>
        <taxon>Actinomycetaceae</taxon>
        <taxon>Varibaculum</taxon>
    </lineage>
</organism>
<dbReference type="EMBL" id="LSDN01000012">
    <property type="protein sequence ID" value="KXB81232.1"/>
    <property type="molecule type" value="Genomic_DNA"/>
</dbReference>